<gene>
    <name evidence="3" type="ORF">FHS18_001010</name>
</gene>
<organism evidence="3 4">
    <name type="scientific">Paenibacillus phyllosphaerae</name>
    <dbReference type="NCBI Taxonomy" id="274593"/>
    <lineage>
        <taxon>Bacteria</taxon>
        <taxon>Bacillati</taxon>
        <taxon>Bacillota</taxon>
        <taxon>Bacilli</taxon>
        <taxon>Bacillales</taxon>
        <taxon>Paenibacillaceae</taxon>
        <taxon>Paenibacillus</taxon>
    </lineage>
</organism>
<evidence type="ECO:0000313" key="3">
    <source>
        <dbReference type="EMBL" id="MBB3108958.1"/>
    </source>
</evidence>
<comment type="caution">
    <text evidence="3">The sequence shown here is derived from an EMBL/GenBank/DDBJ whole genome shotgun (WGS) entry which is preliminary data.</text>
</comment>
<evidence type="ECO:0000313" key="4">
    <source>
        <dbReference type="Proteomes" id="UP000570361"/>
    </source>
</evidence>
<evidence type="ECO:0000256" key="1">
    <source>
        <dbReference type="SAM" id="MobiDB-lite"/>
    </source>
</evidence>
<keyword evidence="2" id="KW-0472">Membrane</keyword>
<dbReference type="Proteomes" id="UP000570361">
    <property type="component" value="Unassembled WGS sequence"/>
</dbReference>
<dbReference type="EMBL" id="JACHXK010000002">
    <property type="protein sequence ID" value="MBB3108958.1"/>
    <property type="molecule type" value="Genomic_DNA"/>
</dbReference>
<feature type="compositionally biased region" description="Basic and acidic residues" evidence="1">
    <location>
        <begin position="96"/>
        <end position="107"/>
    </location>
</feature>
<accession>A0A7W5FLC6</accession>
<feature type="compositionally biased region" description="Polar residues" evidence="1">
    <location>
        <begin position="46"/>
        <end position="61"/>
    </location>
</feature>
<evidence type="ECO:0000256" key="2">
    <source>
        <dbReference type="SAM" id="Phobius"/>
    </source>
</evidence>
<reference evidence="3 4" key="1">
    <citation type="submission" date="2020-08" db="EMBL/GenBank/DDBJ databases">
        <title>Genomic Encyclopedia of Type Strains, Phase III (KMG-III): the genomes of soil and plant-associated and newly described type strains.</title>
        <authorList>
            <person name="Whitman W."/>
        </authorList>
    </citation>
    <scope>NUCLEOTIDE SEQUENCE [LARGE SCALE GENOMIC DNA]</scope>
    <source>
        <strain evidence="3 4">CECT 5862</strain>
    </source>
</reference>
<sequence>MRRQPLQWAMLGGMIVLVVMFGIDLATSGVERIYGPVEQSEVKTIGEQTPVSQTPTGQASATAGGALSLEQTASSASAEVEQFPQQTGTGRTVGEAQRDPEGKRRTEVVEVPAENERLPGIPDLHEDTTVNKLADGTAGVLQTLSNQGIRFVVSLFESVTD</sequence>
<feature type="region of interest" description="Disordered" evidence="1">
    <location>
        <begin position="44"/>
        <end position="107"/>
    </location>
</feature>
<keyword evidence="2" id="KW-0812">Transmembrane</keyword>
<dbReference type="AlphaFoldDB" id="A0A7W5FLC6"/>
<feature type="transmembrane region" description="Helical" evidence="2">
    <location>
        <begin position="6"/>
        <end position="26"/>
    </location>
</feature>
<keyword evidence="4" id="KW-1185">Reference proteome</keyword>
<proteinExistence type="predicted"/>
<feature type="compositionally biased region" description="Polar residues" evidence="1">
    <location>
        <begin position="69"/>
        <end position="90"/>
    </location>
</feature>
<keyword evidence="2" id="KW-1133">Transmembrane helix</keyword>
<name>A0A7W5FLC6_9BACL</name>
<protein>
    <submittedName>
        <fullName evidence="3">Uncharacterized protein</fullName>
    </submittedName>
</protein>
<dbReference type="RefSeq" id="WP_183597609.1">
    <property type="nucleotide sequence ID" value="NZ_JACHXK010000002.1"/>
</dbReference>